<keyword evidence="7" id="KW-0436">Ligase</keyword>
<keyword evidence="8" id="KW-1185">Reference proteome</keyword>
<feature type="transmembrane region" description="Helical" evidence="5">
    <location>
        <begin position="408"/>
        <end position="425"/>
    </location>
</feature>
<feature type="transmembrane region" description="Helical" evidence="5">
    <location>
        <begin position="283"/>
        <end position="303"/>
    </location>
</feature>
<reference evidence="8" key="1">
    <citation type="journal article" date="2019" name="Int. J. Syst. Evol. Microbiol.">
        <title>The Global Catalogue of Microorganisms (GCM) 10K type strain sequencing project: providing services to taxonomists for standard genome sequencing and annotation.</title>
        <authorList>
            <consortium name="The Broad Institute Genomics Platform"/>
            <consortium name="The Broad Institute Genome Sequencing Center for Infectious Disease"/>
            <person name="Wu L."/>
            <person name="Ma J."/>
        </authorList>
    </citation>
    <scope>NUCLEOTIDE SEQUENCE [LARGE SCALE GENOMIC DNA]</scope>
    <source>
        <strain evidence="8">CGMCC 1.12702</strain>
    </source>
</reference>
<feature type="transmembrane region" description="Helical" evidence="5">
    <location>
        <begin position="241"/>
        <end position="271"/>
    </location>
</feature>
<feature type="transmembrane region" description="Helical" evidence="5">
    <location>
        <begin position="29"/>
        <end position="45"/>
    </location>
</feature>
<feature type="transmembrane region" description="Helical" evidence="5">
    <location>
        <begin position="137"/>
        <end position="156"/>
    </location>
</feature>
<keyword evidence="4 5" id="KW-0472">Membrane</keyword>
<feature type="transmembrane region" description="Helical" evidence="5">
    <location>
        <begin position="163"/>
        <end position="192"/>
    </location>
</feature>
<comment type="caution">
    <text evidence="7">The sequence shown here is derived from an EMBL/GenBank/DDBJ whole genome shotgun (WGS) entry which is preliminary data.</text>
</comment>
<feature type="transmembrane region" description="Helical" evidence="5">
    <location>
        <begin position="78"/>
        <end position="98"/>
    </location>
</feature>
<evidence type="ECO:0000256" key="5">
    <source>
        <dbReference type="SAM" id="Phobius"/>
    </source>
</evidence>
<dbReference type="RefSeq" id="WP_380927152.1">
    <property type="nucleotide sequence ID" value="NZ_JBHUGS010000001.1"/>
</dbReference>
<evidence type="ECO:0000256" key="3">
    <source>
        <dbReference type="ARBA" id="ARBA00022989"/>
    </source>
</evidence>
<dbReference type="PANTHER" id="PTHR37422:SF13">
    <property type="entry name" value="LIPOPOLYSACCHARIDE BIOSYNTHESIS PROTEIN PA4999-RELATED"/>
    <property type="match status" value="1"/>
</dbReference>
<evidence type="ECO:0000259" key="6">
    <source>
        <dbReference type="Pfam" id="PF04932"/>
    </source>
</evidence>
<evidence type="ECO:0000256" key="2">
    <source>
        <dbReference type="ARBA" id="ARBA00022692"/>
    </source>
</evidence>
<evidence type="ECO:0000256" key="1">
    <source>
        <dbReference type="ARBA" id="ARBA00004141"/>
    </source>
</evidence>
<gene>
    <name evidence="7" type="ORF">ACFSGX_02280</name>
</gene>
<protein>
    <submittedName>
        <fullName evidence="7">O-antigen ligase family protein</fullName>
    </submittedName>
</protein>
<feature type="domain" description="O-antigen ligase-related" evidence="6">
    <location>
        <begin position="242"/>
        <end position="380"/>
    </location>
</feature>
<dbReference type="GO" id="GO:0016874">
    <property type="term" value="F:ligase activity"/>
    <property type="evidence" value="ECO:0007669"/>
    <property type="project" value="UniProtKB-KW"/>
</dbReference>
<dbReference type="EMBL" id="JBHUGS010000001">
    <property type="protein sequence ID" value="MFD1949593.1"/>
    <property type="molecule type" value="Genomic_DNA"/>
</dbReference>
<proteinExistence type="predicted"/>
<feature type="transmembrane region" description="Helical" evidence="5">
    <location>
        <begin position="212"/>
        <end position="229"/>
    </location>
</feature>
<dbReference type="InterPro" id="IPR007016">
    <property type="entry name" value="O-antigen_ligase-rel_domated"/>
</dbReference>
<evidence type="ECO:0000256" key="4">
    <source>
        <dbReference type="ARBA" id="ARBA00023136"/>
    </source>
</evidence>
<dbReference type="PANTHER" id="PTHR37422">
    <property type="entry name" value="TEICHURONIC ACID BIOSYNTHESIS PROTEIN TUAE"/>
    <property type="match status" value="1"/>
</dbReference>
<name>A0ABW4TU86_9SPHN</name>
<comment type="subcellular location">
    <subcellularLocation>
        <location evidence="1">Membrane</location>
        <topology evidence="1">Multi-pass membrane protein</topology>
    </subcellularLocation>
</comment>
<feature type="transmembrane region" description="Helical" evidence="5">
    <location>
        <begin position="51"/>
        <end position="71"/>
    </location>
</feature>
<keyword evidence="3 5" id="KW-1133">Transmembrane helix</keyword>
<dbReference type="Pfam" id="PF04932">
    <property type="entry name" value="Wzy_C"/>
    <property type="match status" value="1"/>
</dbReference>
<sequence>MADHDATAPARRPIRSDARLTTNAPEDRLPFPLAVALLATAFLLGGTSGGIPMRGMVIELIALGGIVVALVDRRPTNVPRLAAALILSAVLLPLLQLIPLPPSLWWAMPGRAVGADIARLLLPDLWRPISIDPGATLIAWLSILAPVAMFLLTVRLDAHRRALLLALFVALALVSVLLGLVQVATADGFYLFPTLQPIRLPTGLFSNRNHQAVFMVQAAIAALALRHVPPFRAQGRIALPALTLVFAACVVGTASRAGMVLLVVPLLYALLPLTGLRPTRRQLLLWLGALVVVALLLPLSGVVRSSLARFADRASEGRLIFWPDVVYTAQTFFPFGAGLGNFVRAYESTEALATINRFTINRAHNEYLEILIESGVAGLAQIALLASFVAHRGWRTLRQHAATPVGRFAFAALLMIAVLALHSLVDFPLQTFAHLTGAGLLLALLVPPPAHDAEPGA</sequence>
<feature type="transmembrane region" description="Helical" evidence="5">
    <location>
        <begin position="367"/>
        <end position="388"/>
    </location>
</feature>
<organism evidence="7 8">
    <name type="scientific">Sphingomonas arantia</name>
    <dbReference type="NCBI Taxonomy" id="1460676"/>
    <lineage>
        <taxon>Bacteria</taxon>
        <taxon>Pseudomonadati</taxon>
        <taxon>Pseudomonadota</taxon>
        <taxon>Alphaproteobacteria</taxon>
        <taxon>Sphingomonadales</taxon>
        <taxon>Sphingomonadaceae</taxon>
        <taxon>Sphingomonas</taxon>
    </lineage>
</organism>
<accession>A0ABW4TU86</accession>
<keyword evidence="2 5" id="KW-0812">Transmembrane</keyword>
<dbReference type="InterPro" id="IPR051533">
    <property type="entry name" value="WaaL-like"/>
</dbReference>
<evidence type="ECO:0000313" key="7">
    <source>
        <dbReference type="EMBL" id="MFD1949593.1"/>
    </source>
</evidence>
<dbReference type="Proteomes" id="UP001597400">
    <property type="component" value="Unassembled WGS sequence"/>
</dbReference>
<evidence type="ECO:0000313" key="8">
    <source>
        <dbReference type="Proteomes" id="UP001597400"/>
    </source>
</evidence>